<feature type="region of interest" description="Disordered" evidence="1">
    <location>
        <begin position="1"/>
        <end position="70"/>
    </location>
</feature>
<dbReference type="EMBL" id="AKHW03002956">
    <property type="protein sequence ID" value="KYO36664.1"/>
    <property type="molecule type" value="Genomic_DNA"/>
</dbReference>
<reference evidence="2 3" key="1">
    <citation type="journal article" date="2012" name="Genome Biol.">
        <title>Sequencing three crocodilian genomes to illuminate the evolution of archosaurs and amniotes.</title>
        <authorList>
            <person name="St John J.A."/>
            <person name="Braun E.L."/>
            <person name="Isberg S.R."/>
            <person name="Miles L.G."/>
            <person name="Chong A.Y."/>
            <person name="Gongora J."/>
            <person name="Dalzell P."/>
            <person name="Moran C."/>
            <person name="Bed'hom B."/>
            <person name="Abzhanov A."/>
            <person name="Burgess S.C."/>
            <person name="Cooksey A.M."/>
            <person name="Castoe T.A."/>
            <person name="Crawford N.G."/>
            <person name="Densmore L.D."/>
            <person name="Drew J.C."/>
            <person name="Edwards S.V."/>
            <person name="Faircloth B.C."/>
            <person name="Fujita M.K."/>
            <person name="Greenwold M.J."/>
            <person name="Hoffmann F.G."/>
            <person name="Howard J.M."/>
            <person name="Iguchi T."/>
            <person name="Janes D.E."/>
            <person name="Khan S.Y."/>
            <person name="Kohno S."/>
            <person name="de Koning A.J."/>
            <person name="Lance S.L."/>
            <person name="McCarthy F.M."/>
            <person name="McCormack J.E."/>
            <person name="Merchant M.E."/>
            <person name="Peterson D.G."/>
            <person name="Pollock D.D."/>
            <person name="Pourmand N."/>
            <person name="Raney B.J."/>
            <person name="Roessler K.A."/>
            <person name="Sanford J.R."/>
            <person name="Sawyer R.H."/>
            <person name="Schmidt C.J."/>
            <person name="Triplett E.W."/>
            <person name="Tuberville T.D."/>
            <person name="Venegas-Anaya M."/>
            <person name="Howard J.T."/>
            <person name="Jarvis E.D."/>
            <person name="Guillette L.J.Jr."/>
            <person name="Glenn T.C."/>
            <person name="Green R.E."/>
            <person name="Ray D.A."/>
        </authorList>
    </citation>
    <scope>NUCLEOTIDE SEQUENCE [LARGE SCALE GENOMIC DNA]</scope>
    <source>
        <strain evidence="2">KSC_2009_1</strain>
    </source>
</reference>
<keyword evidence="3" id="KW-1185">Reference proteome</keyword>
<accession>A0A151NIQ2</accession>
<comment type="caution">
    <text evidence="2">The sequence shown here is derived from an EMBL/GenBank/DDBJ whole genome shotgun (WGS) entry which is preliminary data.</text>
</comment>
<name>A0A151NIQ2_ALLMI</name>
<organism evidence="2 3">
    <name type="scientific">Alligator mississippiensis</name>
    <name type="common">American alligator</name>
    <dbReference type="NCBI Taxonomy" id="8496"/>
    <lineage>
        <taxon>Eukaryota</taxon>
        <taxon>Metazoa</taxon>
        <taxon>Chordata</taxon>
        <taxon>Craniata</taxon>
        <taxon>Vertebrata</taxon>
        <taxon>Euteleostomi</taxon>
        <taxon>Archelosauria</taxon>
        <taxon>Archosauria</taxon>
        <taxon>Crocodylia</taxon>
        <taxon>Alligatoridae</taxon>
        <taxon>Alligatorinae</taxon>
        <taxon>Alligator</taxon>
    </lineage>
</organism>
<feature type="compositionally biased region" description="Polar residues" evidence="1">
    <location>
        <begin position="21"/>
        <end position="37"/>
    </location>
</feature>
<evidence type="ECO:0000313" key="3">
    <source>
        <dbReference type="Proteomes" id="UP000050525"/>
    </source>
</evidence>
<evidence type="ECO:0000313" key="2">
    <source>
        <dbReference type="EMBL" id="KYO36664.1"/>
    </source>
</evidence>
<dbReference type="Proteomes" id="UP000050525">
    <property type="component" value="Unassembled WGS sequence"/>
</dbReference>
<proteinExistence type="predicted"/>
<protein>
    <submittedName>
        <fullName evidence="2">Uncharacterized protein</fullName>
    </submittedName>
</protein>
<dbReference type="AlphaFoldDB" id="A0A151NIQ2"/>
<sequence length="70" mass="7729">MIKPPYQWVSQKVPTEESKAGDTQQQDRLQQEGSRSIVTGPHLRNPGGQTANGIAGRPASLWHAARRPRV</sequence>
<evidence type="ECO:0000256" key="1">
    <source>
        <dbReference type="SAM" id="MobiDB-lite"/>
    </source>
</evidence>
<gene>
    <name evidence="2" type="ORF">Y1Q_0024343</name>
</gene>